<evidence type="ECO:0000313" key="6">
    <source>
        <dbReference type="EMBL" id="ORY33067.1"/>
    </source>
</evidence>
<accession>A0A1Y2BF29</accession>
<dbReference type="FunFam" id="3.30.1390.10:FF:000001">
    <property type="entry name" value="50S ribosomal protein L7/L12"/>
    <property type="match status" value="1"/>
</dbReference>
<keyword evidence="7" id="KW-1185">Reference proteome</keyword>
<reference evidence="6 7" key="1">
    <citation type="submission" date="2016-07" db="EMBL/GenBank/DDBJ databases">
        <title>Pervasive Adenine N6-methylation of Active Genes in Fungi.</title>
        <authorList>
            <consortium name="DOE Joint Genome Institute"/>
            <person name="Mondo S.J."/>
            <person name="Dannebaum R.O."/>
            <person name="Kuo R.C."/>
            <person name="Labutti K."/>
            <person name="Haridas S."/>
            <person name="Kuo A."/>
            <person name="Salamov A."/>
            <person name="Ahrendt S.R."/>
            <person name="Lipzen A."/>
            <person name="Sullivan W."/>
            <person name="Andreopoulos W.B."/>
            <person name="Clum A."/>
            <person name="Lindquist E."/>
            <person name="Daum C."/>
            <person name="Ramamoorthy G.K."/>
            <person name="Gryganskyi A."/>
            <person name="Culley D."/>
            <person name="Magnuson J.K."/>
            <person name="James T.Y."/>
            <person name="O'Malley M.A."/>
            <person name="Stajich J.E."/>
            <person name="Spatafora J.W."/>
            <person name="Visel A."/>
            <person name="Grigoriev I.V."/>
        </authorList>
    </citation>
    <scope>NUCLEOTIDE SEQUENCE [LARGE SCALE GENOMIC DNA]</scope>
    <source>
        <strain evidence="6 7">68-887.2</strain>
    </source>
</reference>
<dbReference type="Gene3D" id="3.30.1390.10">
    <property type="match status" value="1"/>
</dbReference>
<dbReference type="EMBL" id="MCFC01000007">
    <property type="protein sequence ID" value="ORY33067.1"/>
    <property type="molecule type" value="Genomic_DNA"/>
</dbReference>
<evidence type="ECO:0000256" key="1">
    <source>
        <dbReference type="ARBA" id="ARBA00007197"/>
    </source>
</evidence>
<dbReference type="InterPro" id="IPR014719">
    <property type="entry name" value="Ribosomal_bL12_C/ClpS-like"/>
</dbReference>
<keyword evidence="3" id="KW-0687">Ribonucleoprotein</keyword>
<gene>
    <name evidence="6" type="ORF">BCR39DRAFT_521013</name>
</gene>
<protein>
    <submittedName>
        <fullName evidence="6">Ribosomal protein L7/L12 C-terminal domain-domain-containing protein</fullName>
    </submittedName>
</protein>
<dbReference type="FunCoup" id="A0A1Y2BF29">
    <property type="interactions" value="173"/>
</dbReference>
<dbReference type="GO" id="GO:0006412">
    <property type="term" value="P:translation"/>
    <property type="evidence" value="ECO:0007669"/>
    <property type="project" value="InterPro"/>
</dbReference>
<sequence>MSRSCRSVLRVAECSSRSVFNCAINLETDNRIRAARYAPRSISLSSRQFSSSRTALEAQTAQPPKSAASPKIQPIVDSISSLSLLEVSELVSALKERLNISEIAMPSSAAAPAAAPAASAEPAEEKPKEKTMFIVKLEKFDAGAKAKIIREIKAIMPNMNLVEAKKFVESVPQTIKENVPKEDAEKLQKTLTDLGATVSLS</sequence>
<dbReference type="Gene3D" id="1.20.5.710">
    <property type="entry name" value="Single helix bin"/>
    <property type="match status" value="1"/>
</dbReference>
<feature type="domain" description="Large ribosomal subunit protein bL12 C-terminal" evidence="4">
    <location>
        <begin position="133"/>
        <end position="200"/>
    </location>
</feature>
<dbReference type="Pfam" id="PF00542">
    <property type="entry name" value="Ribosomal_L12"/>
    <property type="match status" value="1"/>
</dbReference>
<dbReference type="InterPro" id="IPR013823">
    <property type="entry name" value="Ribosomal_bL12_C"/>
</dbReference>
<dbReference type="InterPro" id="IPR008932">
    <property type="entry name" value="Ribosomal_bL12_oligo"/>
</dbReference>
<dbReference type="SUPFAM" id="SSF54736">
    <property type="entry name" value="ClpS-like"/>
    <property type="match status" value="1"/>
</dbReference>
<comment type="caution">
    <text evidence="6">The sequence shown here is derived from an EMBL/GenBank/DDBJ whole genome shotgun (WGS) entry which is preliminary data.</text>
</comment>
<dbReference type="Pfam" id="PF16320">
    <property type="entry name" value="Ribosomal_L12_N"/>
    <property type="match status" value="1"/>
</dbReference>
<dbReference type="Proteomes" id="UP000193986">
    <property type="component" value="Unassembled WGS sequence"/>
</dbReference>
<evidence type="ECO:0000256" key="3">
    <source>
        <dbReference type="ARBA" id="ARBA00023274"/>
    </source>
</evidence>
<evidence type="ECO:0000259" key="5">
    <source>
        <dbReference type="Pfam" id="PF16320"/>
    </source>
</evidence>
<dbReference type="HAMAP" id="MF_00368">
    <property type="entry name" value="Ribosomal_bL12"/>
    <property type="match status" value="1"/>
</dbReference>
<dbReference type="InterPro" id="IPR036235">
    <property type="entry name" value="Ribosomal_bL12_oligo_N_sf"/>
</dbReference>
<dbReference type="GO" id="GO:0005762">
    <property type="term" value="C:mitochondrial large ribosomal subunit"/>
    <property type="evidence" value="ECO:0007669"/>
    <property type="project" value="TreeGrafter"/>
</dbReference>
<dbReference type="OrthoDB" id="250175at2759"/>
<dbReference type="PANTHER" id="PTHR45987:SF4">
    <property type="entry name" value="LARGE RIBOSOMAL SUBUNIT PROTEIN BL12M"/>
    <property type="match status" value="1"/>
</dbReference>
<dbReference type="InParanoid" id="A0A1Y2BF29"/>
<comment type="similarity">
    <text evidence="1">Belongs to the bacterial ribosomal protein bL12 family.</text>
</comment>
<dbReference type="InterPro" id="IPR000206">
    <property type="entry name" value="Ribosomal_bL12"/>
</dbReference>
<evidence type="ECO:0000256" key="2">
    <source>
        <dbReference type="ARBA" id="ARBA00022980"/>
    </source>
</evidence>
<keyword evidence="2 6" id="KW-0689">Ribosomal protein</keyword>
<organism evidence="6 7">
    <name type="scientific">Naematelia encephala</name>
    <dbReference type="NCBI Taxonomy" id="71784"/>
    <lineage>
        <taxon>Eukaryota</taxon>
        <taxon>Fungi</taxon>
        <taxon>Dikarya</taxon>
        <taxon>Basidiomycota</taxon>
        <taxon>Agaricomycotina</taxon>
        <taxon>Tremellomycetes</taxon>
        <taxon>Tremellales</taxon>
        <taxon>Naemateliaceae</taxon>
        <taxon>Naematelia</taxon>
    </lineage>
</organism>
<evidence type="ECO:0000313" key="7">
    <source>
        <dbReference type="Proteomes" id="UP000193986"/>
    </source>
</evidence>
<evidence type="ECO:0000259" key="4">
    <source>
        <dbReference type="Pfam" id="PF00542"/>
    </source>
</evidence>
<dbReference type="GO" id="GO:0003735">
    <property type="term" value="F:structural constituent of ribosome"/>
    <property type="evidence" value="ECO:0007669"/>
    <property type="project" value="InterPro"/>
</dbReference>
<dbReference type="GO" id="GO:0003729">
    <property type="term" value="F:mRNA binding"/>
    <property type="evidence" value="ECO:0007669"/>
    <property type="project" value="TreeGrafter"/>
</dbReference>
<proteinExistence type="inferred from homology"/>
<dbReference type="SUPFAM" id="SSF48300">
    <property type="entry name" value="Ribosomal protein L7/12, oligomerisation (N-terminal) domain"/>
    <property type="match status" value="1"/>
</dbReference>
<dbReference type="STRING" id="71784.A0A1Y2BF29"/>
<name>A0A1Y2BF29_9TREE</name>
<dbReference type="PANTHER" id="PTHR45987">
    <property type="entry name" value="39S RIBOSOMAL PROTEIN L12"/>
    <property type="match status" value="1"/>
</dbReference>
<dbReference type="AlphaFoldDB" id="A0A1Y2BF29"/>
<feature type="domain" description="Large ribosomal subunit protein bL12 oligomerization" evidence="5">
    <location>
        <begin position="71"/>
        <end position="118"/>
    </location>
</feature>